<feature type="transmembrane region" description="Helical" evidence="9">
    <location>
        <begin position="95"/>
        <end position="112"/>
    </location>
</feature>
<accession>A0ABS8QI51</accession>
<evidence type="ECO:0000256" key="9">
    <source>
        <dbReference type="SAM" id="Phobius"/>
    </source>
</evidence>
<dbReference type="InterPro" id="IPR004358">
    <property type="entry name" value="Sig_transdc_His_kin-like_C"/>
</dbReference>
<dbReference type="SMART" id="SM00387">
    <property type="entry name" value="HATPase_c"/>
    <property type="match status" value="1"/>
</dbReference>
<keyword evidence="7" id="KW-0067">ATP-binding</keyword>
<sequence>MNIKYLSKNELLMLVAMVILVPLAGEIKFYPFNDIYRVSFGPPALFLFLLWLRKVPTVFCGLLTGLSVLIFRMILDGFHPQPFDWINSLQANFPSFSYYVAYSLVFFILKIHRYNQRPWVIGVLGIFNDFAAGLIELTIEVLSFGTFLTLDAIYKIFIIAIFRSFFVIGFFSTMKFHDSKLREAEMKKRNEHMMLLVSNLYADTILLKKSLQHAEEVTKQSYSLYKVLQELKQGKKTFTLNEIPQQALRIAGEVHEIKKDNQRILSGLTKLISDENLHDYLDIESLFKAIIRSNKNYAELLGKNIHFYFSSSGSHPPYHVYTFISIINNLVANSVEAIMETGKIILSAEQQEDWLTIRIEDDGPGIPPSHKEVIFKPGFTLKFDSTGKSSTGIGLTYVKEVVEMLDGKVTLDEPKNGSGAIFIIRLPIEKLTRKGD</sequence>
<dbReference type="Proteomes" id="UP001162836">
    <property type="component" value="Unassembled WGS sequence"/>
</dbReference>
<dbReference type="PANTHER" id="PTHR44936">
    <property type="entry name" value="SENSOR PROTEIN CREC"/>
    <property type="match status" value="1"/>
</dbReference>
<name>A0ABS8QI51_9BACI</name>
<feature type="domain" description="Histidine kinase" evidence="10">
    <location>
        <begin position="268"/>
        <end position="430"/>
    </location>
</feature>
<dbReference type="InterPro" id="IPR005467">
    <property type="entry name" value="His_kinase_dom"/>
</dbReference>
<evidence type="ECO:0000256" key="8">
    <source>
        <dbReference type="ARBA" id="ARBA00023012"/>
    </source>
</evidence>
<evidence type="ECO:0000256" key="6">
    <source>
        <dbReference type="ARBA" id="ARBA00022777"/>
    </source>
</evidence>
<dbReference type="CDD" id="cd00075">
    <property type="entry name" value="HATPase"/>
    <property type="match status" value="1"/>
</dbReference>
<feature type="transmembrane region" description="Helical" evidence="9">
    <location>
        <begin position="119"/>
        <end position="146"/>
    </location>
</feature>
<dbReference type="PRINTS" id="PR00344">
    <property type="entry name" value="BCTRLSENSOR"/>
</dbReference>
<evidence type="ECO:0000313" key="12">
    <source>
        <dbReference type="Proteomes" id="UP001162836"/>
    </source>
</evidence>
<feature type="transmembrane region" description="Helical" evidence="9">
    <location>
        <begin position="152"/>
        <end position="172"/>
    </location>
</feature>
<dbReference type="Gene3D" id="3.30.565.10">
    <property type="entry name" value="Histidine kinase-like ATPase, C-terminal domain"/>
    <property type="match status" value="1"/>
</dbReference>
<keyword evidence="5" id="KW-0547">Nucleotide-binding</keyword>
<reference evidence="11 12" key="1">
    <citation type="journal article" date="2023" name="Antonie Van Leeuwenhoek">
        <title>Unveiling the genomic potential of a novel thermostable glycoside hydrolases producing Neobacillus sedimentimangrovi UE25.</title>
        <authorList>
            <person name="Ejaz U."/>
            <person name="Saleem F."/>
            <person name="Rashid R."/>
            <person name="Hasan K.A."/>
            <person name="Syed M.N."/>
            <person name="Sohail M."/>
        </authorList>
    </citation>
    <scope>NUCLEOTIDE SEQUENCE [LARGE SCALE GENOMIC DNA]</scope>
    <source>
        <strain evidence="11 12">UE25</strain>
    </source>
</reference>
<keyword evidence="9" id="KW-1133">Transmembrane helix</keyword>
<evidence type="ECO:0000256" key="7">
    <source>
        <dbReference type="ARBA" id="ARBA00022840"/>
    </source>
</evidence>
<dbReference type="EC" id="2.7.13.3" evidence="2"/>
<evidence type="ECO:0000256" key="5">
    <source>
        <dbReference type="ARBA" id="ARBA00022741"/>
    </source>
</evidence>
<comment type="catalytic activity">
    <reaction evidence="1">
        <text>ATP + protein L-histidine = ADP + protein N-phospho-L-histidine.</text>
        <dbReference type="EC" id="2.7.13.3"/>
    </reaction>
</comment>
<keyword evidence="9" id="KW-0812">Transmembrane</keyword>
<keyword evidence="6 11" id="KW-0418">Kinase</keyword>
<keyword evidence="8" id="KW-0902">Two-component regulatory system</keyword>
<dbReference type="PROSITE" id="PS50109">
    <property type="entry name" value="HIS_KIN"/>
    <property type="match status" value="1"/>
</dbReference>
<keyword evidence="12" id="KW-1185">Reference proteome</keyword>
<keyword evidence="9" id="KW-0472">Membrane</keyword>
<evidence type="ECO:0000256" key="1">
    <source>
        <dbReference type="ARBA" id="ARBA00000085"/>
    </source>
</evidence>
<dbReference type="GO" id="GO:0016301">
    <property type="term" value="F:kinase activity"/>
    <property type="evidence" value="ECO:0007669"/>
    <property type="project" value="UniProtKB-KW"/>
</dbReference>
<evidence type="ECO:0000259" key="10">
    <source>
        <dbReference type="PROSITE" id="PS50109"/>
    </source>
</evidence>
<dbReference type="InterPro" id="IPR003594">
    <property type="entry name" value="HATPase_dom"/>
</dbReference>
<organism evidence="11 12">
    <name type="scientific">Neobacillus sedimentimangrovi</name>
    <dbReference type="NCBI Taxonomy" id="2699460"/>
    <lineage>
        <taxon>Bacteria</taxon>
        <taxon>Bacillati</taxon>
        <taxon>Bacillota</taxon>
        <taxon>Bacilli</taxon>
        <taxon>Bacillales</taxon>
        <taxon>Bacillaceae</taxon>
        <taxon>Neobacillus</taxon>
    </lineage>
</organism>
<proteinExistence type="predicted"/>
<evidence type="ECO:0000256" key="3">
    <source>
        <dbReference type="ARBA" id="ARBA00022553"/>
    </source>
</evidence>
<keyword evidence="4" id="KW-0808">Transferase</keyword>
<dbReference type="InterPro" id="IPR050980">
    <property type="entry name" value="2C_sensor_his_kinase"/>
</dbReference>
<keyword evidence="3" id="KW-0597">Phosphoprotein</keyword>
<dbReference type="Pfam" id="PF02518">
    <property type="entry name" value="HATPase_c"/>
    <property type="match status" value="1"/>
</dbReference>
<dbReference type="EMBL" id="JAJODE010000019">
    <property type="protein sequence ID" value="MCD4838886.1"/>
    <property type="molecule type" value="Genomic_DNA"/>
</dbReference>
<evidence type="ECO:0000313" key="11">
    <source>
        <dbReference type="EMBL" id="MCD4838886.1"/>
    </source>
</evidence>
<feature type="transmembrane region" description="Helical" evidence="9">
    <location>
        <begin position="57"/>
        <end position="75"/>
    </location>
</feature>
<evidence type="ECO:0000256" key="2">
    <source>
        <dbReference type="ARBA" id="ARBA00012438"/>
    </source>
</evidence>
<protein>
    <recommendedName>
        <fullName evidence="2">histidine kinase</fullName>
        <ecNumber evidence="2">2.7.13.3</ecNumber>
    </recommendedName>
</protein>
<dbReference type="PANTHER" id="PTHR44936:SF9">
    <property type="entry name" value="SENSOR PROTEIN CREC"/>
    <property type="match status" value="1"/>
</dbReference>
<comment type="caution">
    <text evidence="11">The sequence shown here is derived from an EMBL/GenBank/DDBJ whole genome shotgun (WGS) entry which is preliminary data.</text>
</comment>
<dbReference type="RefSeq" id="WP_231314757.1">
    <property type="nucleotide sequence ID" value="NZ_JAJODE010000019.1"/>
</dbReference>
<evidence type="ECO:0000256" key="4">
    <source>
        <dbReference type="ARBA" id="ARBA00022679"/>
    </source>
</evidence>
<dbReference type="InterPro" id="IPR036890">
    <property type="entry name" value="HATPase_C_sf"/>
</dbReference>
<gene>
    <name evidence="11" type="ORF">LRS37_08360</name>
</gene>
<dbReference type="SUPFAM" id="SSF55874">
    <property type="entry name" value="ATPase domain of HSP90 chaperone/DNA topoisomerase II/histidine kinase"/>
    <property type="match status" value="1"/>
</dbReference>